<dbReference type="AlphaFoldDB" id="A0A0B3VW68"/>
<evidence type="ECO:0000313" key="4">
    <source>
        <dbReference type="Proteomes" id="UP000031189"/>
    </source>
</evidence>
<dbReference type="Gene3D" id="2.60.40.1080">
    <property type="match status" value="1"/>
</dbReference>
<name>A0A0B3VW68_9FIRM</name>
<gene>
    <name evidence="3" type="ORF">QX51_11525</name>
</gene>
<evidence type="ECO:0000313" key="3">
    <source>
        <dbReference type="EMBL" id="KHS56839.1"/>
    </source>
</evidence>
<dbReference type="OrthoDB" id="1752318at2"/>
<keyword evidence="4" id="KW-1185">Reference proteome</keyword>
<dbReference type="EMBL" id="JWHR01000104">
    <property type="protein sequence ID" value="KHS56839.1"/>
    <property type="molecule type" value="Genomic_DNA"/>
</dbReference>
<protein>
    <submittedName>
        <fullName evidence="3">Uncharacterized protein</fullName>
    </submittedName>
</protein>
<keyword evidence="2" id="KW-0812">Transmembrane</keyword>
<evidence type="ECO:0000256" key="1">
    <source>
        <dbReference type="SAM" id="MobiDB-lite"/>
    </source>
</evidence>
<sequence length="307" mass="35359">MREKKLEENLGGALRFIIKNFGKNSLLDSAHVSAMISELRPNLPEELAWLKEALDMGIAEVLLDNKNINDLNRKIAINKARLIMEENHIPQKRINFILETLKYGLKWSKNIKIKDKKIERYLLEYNLNEEEILNELYGINEDNQDELDDINEDNQMGNDISENNINSQDSQEDDPTLSFANKKHNYMIPLLIVLFIGIIGTTIFISLNTSNVDVTEITFDMDYKKGESTYVFKKGDFIIMNLTLESDKKEEKIDEKNLSYVVDDTSICKVSDEFEKCRITGVGVGTTTIHVYYGNKLIKNIDISFED</sequence>
<dbReference type="RefSeq" id="WP_039680064.1">
    <property type="nucleotide sequence ID" value="NZ_JWHR01000104.1"/>
</dbReference>
<organism evidence="3 4">
    <name type="scientific">Terrisporobacter othiniensis</name>
    <dbReference type="NCBI Taxonomy" id="1577792"/>
    <lineage>
        <taxon>Bacteria</taxon>
        <taxon>Bacillati</taxon>
        <taxon>Bacillota</taxon>
        <taxon>Clostridia</taxon>
        <taxon>Peptostreptococcales</taxon>
        <taxon>Peptostreptococcaceae</taxon>
        <taxon>Terrisporobacter</taxon>
    </lineage>
</organism>
<feature type="transmembrane region" description="Helical" evidence="2">
    <location>
        <begin position="186"/>
        <end position="207"/>
    </location>
</feature>
<keyword evidence="2" id="KW-1133">Transmembrane helix</keyword>
<reference evidence="3 4" key="1">
    <citation type="submission" date="2014-12" db="EMBL/GenBank/DDBJ databases">
        <title>Draft genome sequence of Terrisporobacter sp. 08-306576, isolated from the blood culture of a bacteremia patient.</title>
        <authorList>
            <person name="Lund L.C."/>
            <person name="Sydenham T.V."/>
            <person name="Hogh S.V."/>
            <person name="Skov M.N."/>
            <person name="Kemp M."/>
            <person name="Justesen U.S."/>
        </authorList>
    </citation>
    <scope>NUCLEOTIDE SEQUENCE [LARGE SCALE GENOMIC DNA]</scope>
    <source>
        <strain evidence="3 4">08-306576</strain>
    </source>
</reference>
<comment type="caution">
    <text evidence="3">The sequence shown here is derived from an EMBL/GenBank/DDBJ whole genome shotgun (WGS) entry which is preliminary data.</text>
</comment>
<feature type="region of interest" description="Disordered" evidence="1">
    <location>
        <begin position="153"/>
        <end position="176"/>
    </location>
</feature>
<feature type="compositionally biased region" description="Polar residues" evidence="1">
    <location>
        <begin position="153"/>
        <end position="169"/>
    </location>
</feature>
<dbReference type="Proteomes" id="UP000031189">
    <property type="component" value="Unassembled WGS sequence"/>
</dbReference>
<accession>A0A0B3VW68</accession>
<proteinExistence type="predicted"/>
<evidence type="ECO:0000256" key="2">
    <source>
        <dbReference type="SAM" id="Phobius"/>
    </source>
</evidence>
<keyword evidence="2" id="KW-0472">Membrane</keyword>